<protein>
    <recommendedName>
        <fullName evidence="12">Methylenetetrahydrofolate reductase</fullName>
        <ecNumber evidence="12">1.5.1.54</ecNumber>
    </recommendedName>
</protein>
<evidence type="ECO:0000256" key="2">
    <source>
        <dbReference type="ARBA" id="ARBA00004777"/>
    </source>
</evidence>
<dbReference type="GO" id="GO:0071949">
    <property type="term" value="F:FAD binding"/>
    <property type="evidence" value="ECO:0007669"/>
    <property type="project" value="TreeGrafter"/>
</dbReference>
<dbReference type="InterPro" id="IPR003171">
    <property type="entry name" value="Mehydrof_redctse-like"/>
</dbReference>
<comment type="catalytic activity">
    <reaction evidence="11">
        <text>(6S)-5-methyl-5,6,7,8-tetrahydrofolate + NAD(+) = (6R)-5,10-methylene-5,6,7,8-tetrahydrofolate + NADH + H(+)</text>
        <dbReference type="Rhea" id="RHEA:19821"/>
        <dbReference type="ChEBI" id="CHEBI:15378"/>
        <dbReference type="ChEBI" id="CHEBI:15636"/>
        <dbReference type="ChEBI" id="CHEBI:18608"/>
        <dbReference type="ChEBI" id="CHEBI:57540"/>
        <dbReference type="ChEBI" id="CHEBI:57945"/>
        <dbReference type="EC" id="1.5.1.54"/>
    </reaction>
    <physiologicalReaction direction="right-to-left" evidence="11">
        <dbReference type="Rhea" id="RHEA:19823"/>
    </physiologicalReaction>
</comment>
<comment type="caution">
    <text evidence="13">The sequence shown here is derived from an EMBL/GenBank/DDBJ whole genome shotgun (WGS) entry which is preliminary data.</text>
</comment>
<keyword evidence="4" id="KW-0028">Amino-acid biosynthesis</keyword>
<reference evidence="13 14" key="1">
    <citation type="submission" date="2016-10" db="EMBL/GenBank/DDBJ databases">
        <title>Arsenicibacter rosenii gen. nov., sp. nov., an efficient arsenic-methylating bacterium isolated from an arsenic-contaminated paddy soil.</title>
        <authorList>
            <person name="Huang K."/>
        </authorList>
    </citation>
    <scope>NUCLEOTIDE SEQUENCE [LARGE SCALE GENOMIC DNA]</scope>
    <source>
        <strain evidence="13 14">SM-1</strain>
    </source>
</reference>
<dbReference type="CDD" id="cd00537">
    <property type="entry name" value="MTHFR"/>
    <property type="match status" value="1"/>
</dbReference>
<dbReference type="PANTHER" id="PTHR45754">
    <property type="entry name" value="METHYLENETETRAHYDROFOLATE REDUCTASE"/>
    <property type="match status" value="1"/>
</dbReference>
<dbReference type="UniPathway" id="UPA00193"/>
<dbReference type="AlphaFoldDB" id="A0A1S2VPZ4"/>
<evidence type="ECO:0000256" key="10">
    <source>
        <dbReference type="ARBA" id="ARBA00034478"/>
    </source>
</evidence>
<dbReference type="GO" id="GO:0005829">
    <property type="term" value="C:cytosol"/>
    <property type="evidence" value="ECO:0007669"/>
    <property type="project" value="InterPro"/>
</dbReference>
<dbReference type="GO" id="GO:0035999">
    <property type="term" value="P:tetrahydrofolate interconversion"/>
    <property type="evidence" value="ECO:0007669"/>
    <property type="project" value="UniProtKB-UniPathway"/>
</dbReference>
<evidence type="ECO:0000256" key="1">
    <source>
        <dbReference type="ARBA" id="ARBA00001974"/>
    </source>
</evidence>
<evidence type="ECO:0000313" key="14">
    <source>
        <dbReference type="Proteomes" id="UP000181790"/>
    </source>
</evidence>
<evidence type="ECO:0000313" key="13">
    <source>
        <dbReference type="EMBL" id="OIN59868.1"/>
    </source>
</evidence>
<dbReference type="Pfam" id="PF02219">
    <property type="entry name" value="MTHFR"/>
    <property type="match status" value="1"/>
</dbReference>
<evidence type="ECO:0000256" key="7">
    <source>
        <dbReference type="ARBA" id="ARBA00023002"/>
    </source>
</evidence>
<dbReference type="SUPFAM" id="SSF51730">
    <property type="entry name" value="FAD-linked oxidoreductase"/>
    <property type="match status" value="1"/>
</dbReference>
<evidence type="ECO:0000256" key="5">
    <source>
        <dbReference type="ARBA" id="ARBA00022630"/>
    </source>
</evidence>
<dbReference type="PANTHER" id="PTHR45754:SF3">
    <property type="entry name" value="METHYLENETETRAHYDROFOLATE REDUCTASE (NADPH)"/>
    <property type="match status" value="1"/>
</dbReference>
<keyword evidence="14" id="KW-1185">Reference proteome</keyword>
<dbReference type="InterPro" id="IPR004620">
    <property type="entry name" value="MTHF_reductase_bac"/>
</dbReference>
<evidence type="ECO:0000256" key="6">
    <source>
        <dbReference type="ARBA" id="ARBA00022827"/>
    </source>
</evidence>
<keyword evidence="5 12" id="KW-0285">Flavoprotein</keyword>
<keyword evidence="6 12" id="KW-0274">FAD</keyword>
<accession>A0A1S2VPZ4</accession>
<comment type="cofactor">
    <cofactor evidence="1 12">
        <name>FAD</name>
        <dbReference type="ChEBI" id="CHEBI:57692"/>
    </cofactor>
</comment>
<dbReference type="GO" id="GO:0106312">
    <property type="term" value="F:methylenetetrahydrofolate reductase (NADH) activity"/>
    <property type="evidence" value="ECO:0007669"/>
    <property type="project" value="UniProtKB-EC"/>
</dbReference>
<gene>
    <name evidence="13" type="ORF">BLX24_08410</name>
</gene>
<keyword evidence="9" id="KW-0486">Methionine biosynthesis</keyword>
<comment type="pathway">
    <text evidence="2 12">One-carbon metabolism; tetrahydrofolate interconversion.</text>
</comment>
<evidence type="ECO:0000256" key="8">
    <source>
        <dbReference type="ARBA" id="ARBA00023027"/>
    </source>
</evidence>
<evidence type="ECO:0000256" key="9">
    <source>
        <dbReference type="ARBA" id="ARBA00023167"/>
    </source>
</evidence>
<dbReference type="Proteomes" id="UP000181790">
    <property type="component" value="Unassembled WGS sequence"/>
</dbReference>
<name>A0A1S2VPZ4_9BACT</name>
<dbReference type="Gene3D" id="3.20.20.220">
    <property type="match status" value="1"/>
</dbReference>
<dbReference type="NCBIfam" id="TIGR00676">
    <property type="entry name" value="fadh2"/>
    <property type="match status" value="1"/>
</dbReference>
<dbReference type="EC" id="1.5.1.54" evidence="12"/>
<dbReference type="InterPro" id="IPR029041">
    <property type="entry name" value="FAD-linked_oxidoreductase-like"/>
</dbReference>
<evidence type="ECO:0000256" key="4">
    <source>
        <dbReference type="ARBA" id="ARBA00022605"/>
    </source>
</evidence>
<dbReference type="RefSeq" id="WP_071502669.1">
    <property type="nucleotide sequence ID" value="NZ_MORL01000003.1"/>
</dbReference>
<keyword evidence="8" id="KW-0520">NAD</keyword>
<evidence type="ECO:0000256" key="11">
    <source>
        <dbReference type="ARBA" id="ARBA00048628"/>
    </source>
</evidence>
<sequence length="319" mass="36060">MTKITEHIRNANGKPIFSIEVIPPIKGDNLKNLLDNIEPLMEFKPPFIDVTYHREEYIERPMPDGTIKRIITRKRPGTVGICSAIMHRFTVDPVPHVLCGGFTRDETEDFLIDLHYLGIDNVLVLRGDPAKPFNTFKPKDNGYSYASELVEQVVNMNHGSYLHEGETALAPSNFCIGVAAYPEKHLEAIDFETDMQYLKHKVEKGADYIVTQMFFDNQKYFDFVDKCRSMGITIPIIPGLKPLSTRKQLSVLPRIFHLDLPEDLVKSVEACESDAQAREAGIEWCIQQCRELVAGGAPVLHFYTMGKSDNIMKVAGAIF</sequence>
<organism evidence="13 14">
    <name type="scientific">Arsenicibacter rosenii</name>
    <dbReference type="NCBI Taxonomy" id="1750698"/>
    <lineage>
        <taxon>Bacteria</taxon>
        <taxon>Pseudomonadati</taxon>
        <taxon>Bacteroidota</taxon>
        <taxon>Cytophagia</taxon>
        <taxon>Cytophagales</taxon>
        <taxon>Spirosomataceae</taxon>
        <taxon>Arsenicibacter</taxon>
    </lineage>
</organism>
<dbReference type="OrthoDB" id="9812555at2"/>
<proteinExistence type="inferred from homology"/>
<comment type="similarity">
    <text evidence="3 12">Belongs to the methylenetetrahydrofolate reductase family.</text>
</comment>
<dbReference type="GO" id="GO:0009086">
    <property type="term" value="P:methionine biosynthetic process"/>
    <property type="evidence" value="ECO:0007669"/>
    <property type="project" value="UniProtKB-KW"/>
</dbReference>
<evidence type="ECO:0000256" key="3">
    <source>
        <dbReference type="ARBA" id="ARBA00006743"/>
    </source>
</evidence>
<evidence type="ECO:0000256" key="12">
    <source>
        <dbReference type="RuleBase" id="RU003862"/>
    </source>
</evidence>
<comment type="pathway">
    <text evidence="10">Amino-acid biosynthesis; L-methionine biosynthesis via de novo pathway.</text>
</comment>
<keyword evidence="7 12" id="KW-0560">Oxidoreductase</keyword>
<dbReference type="EMBL" id="MORL01000003">
    <property type="protein sequence ID" value="OIN59868.1"/>
    <property type="molecule type" value="Genomic_DNA"/>
</dbReference>